<sequence length="310" mass="34961">MRRALVLGAEHEMGALLCQSLERFNWHITATVADPSQPISLSANMTLAELTSQDNALLNDLIAKTDTVFLHLPDPIEGGQVFFSLDNILKQVAQYRRNLVITTNVYDTRQPLFSSLAFWRKKKPVAYVLPKKISAKLEMAANAGANIKVLCYGHNLNFSLAHSYLGILVKETHHKFILQSPSAYSTNHYWTYLPDLAENLVRQLSAESKCSPPLSVNYYPGHLASIKDIARGLALSTGKPVTVTPLRWTVMEAISVFSPLFRRFINMRSLWQQGGQLPLRSSDWQQTKLQHTPLELALQRIWHQLRQSSG</sequence>
<dbReference type="STRING" id="658445.H744_1c1658"/>
<dbReference type="Proteomes" id="UP000032303">
    <property type="component" value="Chromosome 1"/>
</dbReference>
<dbReference type="KEGG" id="pgb:H744_1c1658"/>
<dbReference type="SUPFAM" id="SSF51735">
    <property type="entry name" value="NAD(P)-binding Rossmann-fold domains"/>
    <property type="match status" value="1"/>
</dbReference>
<keyword evidence="2" id="KW-1185">Reference proteome</keyword>
<evidence type="ECO:0008006" key="3">
    <source>
        <dbReference type="Google" id="ProtNLM"/>
    </source>
</evidence>
<dbReference type="AlphaFoldDB" id="A0A0C5W599"/>
<reference evidence="1 2" key="1">
    <citation type="submission" date="2013-05" db="EMBL/GenBank/DDBJ databases">
        <title>Complete genome sequence of the lipase-producing bacterium Photobacterium gaetbulicola Gung47.</title>
        <authorList>
            <person name="Kim Y.-O."/>
        </authorList>
    </citation>
    <scope>NUCLEOTIDE SEQUENCE [LARGE SCALE GENOMIC DNA]</scope>
    <source>
        <strain evidence="1 2">Gung47</strain>
    </source>
</reference>
<dbReference type="EMBL" id="CP005973">
    <property type="protein sequence ID" value="AJR06676.1"/>
    <property type="molecule type" value="Genomic_DNA"/>
</dbReference>
<dbReference type="Gene3D" id="3.40.50.720">
    <property type="entry name" value="NAD(P)-binding Rossmann-like Domain"/>
    <property type="match status" value="1"/>
</dbReference>
<name>A0A0C5W599_9GAMM</name>
<gene>
    <name evidence="1" type="ORF">H744_1c1658</name>
</gene>
<organism evidence="1 2">
    <name type="scientific">Photobacterium gaetbulicola Gung47</name>
    <dbReference type="NCBI Taxonomy" id="658445"/>
    <lineage>
        <taxon>Bacteria</taxon>
        <taxon>Pseudomonadati</taxon>
        <taxon>Pseudomonadota</taxon>
        <taxon>Gammaproteobacteria</taxon>
        <taxon>Vibrionales</taxon>
        <taxon>Vibrionaceae</taxon>
        <taxon>Photobacterium</taxon>
    </lineage>
</organism>
<dbReference type="PATRIC" id="fig|658445.3.peg.1791"/>
<accession>A0A0C5W599</accession>
<proteinExistence type="predicted"/>
<dbReference type="OrthoDB" id="112777at2"/>
<evidence type="ECO:0000313" key="2">
    <source>
        <dbReference type="Proteomes" id="UP000032303"/>
    </source>
</evidence>
<protein>
    <recommendedName>
        <fullName evidence="3">NAD-dependent epimerase/dehydratase domain-containing protein</fullName>
    </recommendedName>
</protein>
<evidence type="ECO:0000313" key="1">
    <source>
        <dbReference type="EMBL" id="AJR06676.1"/>
    </source>
</evidence>
<dbReference type="InterPro" id="IPR036291">
    <property type="entry name" value="NAD(P)-bd_dom_sf"/>
</dbReference>
<dbReference type="HOGENOM" id="CLU_899713_0_0_6"/>